<comment type="caution">
    <text evidence="1">The sequence shown here is derived from an EMBL/GenBank/DDBJ whole genome shotgun (WGS) entry which is preliminary data.</text>
</comment>
<name>A0A8S1Q4C1_PARPR</name>
<evidence type="ECO:0000313" key="1">
    <source>
        <dbReference type="EMBL" id="CAD8109530.1"/>
    </source>
</evidence>
<dbReference type="Proteomes" id="UP000688137">
    <property type="component" value="Unassembled WGS sequence"/>
</dbReference>
<protein>
    <submittedName>
        <fullName evidence="1">Uncharacterized protein</fullName>
    </submittedName>
</protein>
<evidence type="ECO:0000313" key="2">
    <source>
        <dbReference type="Proteomes" id="UP000688137"/>
    </source>
</evidence>
<reference evidence="1" key="1">
    <citation type="submission" date="2021-01" db="EMBL/GenBank/DDBJ databases">
        <authorList>
            <consortium name="Genoscope - CEA"/>
            <person name="William W."/>
        </authorList>
    </citation>
    <scope>NUCLEOTIDE SEQUENCE</scope>
</reference>
<gene>
    <name evidence="1" type="ORF">PPRIM_AZ9-3.1.T1410024</name>
</gene>
<sequence>MSFNNPEIVDSHYSQAYPQIDEQLSDEYSLIYIPRTSTHHTIGKQQKSVIITKESQYDAQFDSPIAWQDITNSLYPTFFEAPESNFHPISILCEFQQQKQETTNSSDEQQRESILCDSCKSEPHCLSCQKKSISIQQIQKKIMKHKVEKKNVVFSIRKNFPKLLGTHLLNQIEQFPSSNIPEGIQQFRDNAVVRKQAKLQQSFAIEDFRRICLNSEESKEYFIDFILNKFIVRLMHSSKFTQIDLVLDLIRNAYVGACNPQQWKGNMQIDQA</sequence>
<proteinExistence type="predicted"/>
<keyword evidence="2" id="KW-1185">Reference proteome</keyword>
<accession>A0A8S1Q4C1</accession>
<dbReference type="AlphaFoldDB" id="A0A8S1Q4C1"/>
<dbReference type="EMBL" id="CAJJDM010000145">
    <property type="protein sequence ID" value="CAD8109530.1"/>
    <property type="molecule type" value="Genomic_DNA"/>
</dbReference>
<organism evidence="1 2">
    <name type="scientific">Paramecium primaurelia</name>
    <dbReference type="NCBI Taxonomy" id="5886"/>
    <lineage>
        <taxon>Eukaryota</taxon>
        <taxon>Sar</taxon>
        <taxon>Alveolata</taxon>
        <taxon>Ciliophora</taxon>
        <taxon>Intramacronucleata</taxon>
        <taxon>Oligohymenophorea</taxon>
        <taxon>Peniculida</taxon>
        <taxon>Parameciidae</taxon>
        <taxon>Paramecium</taxon>
    </lineage>
</organism>